<dbReference type="EMBL" id="RXNV01000003">
    <property type="protein sequence ID" value="RTR32480.1"/>
    <property type="molecule type" value="Genomic_DNA"/>
</dbReference>
<reference evidence="6 7" key="1">
    <citation type="submission" date="2018-12" db="EMBL/GenBank/DDBJ databases">
        <authorList>
            <person name="Yu L."/>
        </authorList>
    </citation>
    <scope>NUCLEOTIDE SEQUENCE [LARGE SCALE GENOMIC DNA]</scope>
    <source>
        <strain evidence="6 7">HAW-EB5</strain>
    </source>
</reference>
<dbReference type="GO" id="GO:0003677">
    <property type="term" value="F:DNA binding"/>
    <property type="evidence" value="ECO:0007669"/>
    <property type="project" value="UniProtKB-KW"/>
</dbReference>
<dbReference type="SUPFAM" id="SSF46785">
    <property type="entry name" value="Winged helix' DNA-binding domain"/>
    <property type="match status" value="1"/>
</dbReference>
<name>A0A3S0KQY6_9GAMM</name>
<dbReference type="RefSeq" id="WP_126505370.1">
    <property type="nucleotide sequence ID" value="NZ_RXNV01000003.1"/>
</dbReference>
<dbReference type="PROSITE" id="PS50931">
    <property type="entry name" value="HTH_LYSR"/>
    <property type="match status" value="1"/>
</dbReference>
<proteinExistence type="inferred from homology"/>
<dbReference type="PANTHER" id="PTHR30118">
    <property type="entry name" value="HTH-TYPE TRANSCRIPTIONAL REGULATOR LEUO-RELATED"/>
    <property type="match status" value="1"/>
</dbReference>
<evidence type="ECO:0000256" key="1">
    <source>
        <dbReference type="ARBA" id="ARBA00009437"/>
    </source>
</evidence>
<keyword evidence="3" id="KW-0238">DNA-binding</keyword>
<dbReference type="AlphaFoldDB" id="A0A3S0KQY6"/>
<sequence length="321" mass="36559">MTNSAIKKISELDVFCLQVFKIIFQTGHANAAAKELNVSAPKISRCLNILRATFDDQLFYRRQFGLKPTPLAEHLFEPICRFCYSVTKIEQAVFEVNHQDSTPMLNIAVTPGIMASLSLILSNNNTLNRIGKIRLHPWKDDSAELIHSGELDLGVTLDTSCHHDLNFEHLGTLDSVYLAGNVRHPIWAKLPHFTLYEICKYPFLFQECKGFNDKMAPLEIYSHQSGIKLVSVEKVKGKEQWYSNLLTMGSLAFIPAVEAEIYKNMPGIHVERLPEIEVKKLHGNMLPPKYYLIEKPVSHRRYTVENREIIINVIIELLASS</sequence>
<evidence type="ECO:0000259" key="5">
    <source>
        <dbReference type="PROSITE" id="PS50931"/>
    </source>
</evidence>
<dbReference type="PANTHER" id="PTHR30118:SF11">
    <property type="entry name" value="HTH-TYPE TRANSCRIPTIONAL REGULATOR YIDZ"/>
    <property type="match status" value="1"/>
</dbReference>
<dbReference type="InterPro" id="IPR050389">
    <property type="entry name" value="LysR-type_TF"/>
</dbReference>
<dbReference type="Gene3D" id="1.10.10.10">
    <property type="entry name" value="Winged helix-like DNA-binding domain superfamily/Winged helix DNA-binding domain"/>
    <property type="match status" value="1"/>
</dbReference>
<dbReference type="GO" id="GO:0003700">
    <property type="term" value="F:DNA-binding transcription factor activity"/>
    <property type="evidence" value="ECO:0007669"/>
    <property type="project" value="InterPro"/>
</dbReference>
<dbReference type="Pfam" id="PF00126">
    <property type="entry name" value="HTH_1"/>
    <property type="match status" value="1"/>
</dbReference>
<dbReference type="InterPro" id="IPR036390">
    <property type="entry name" value="WH_DNA-bd_sf"/>
</dbReference>
<evidence type="ECO:0000313" key="6">
    <source>
        <dbReference type="EMBL" id="RTR32480.1"/>
    </source>
</evidence>
<evidence type="ECO:0000313" key="7">
    <source>
        <dbReference type="Proteomes" id="UP000282060"/>
    </source>
</evidence>
<organism evidence="6 7">
    <name type="scientific">Shewanella atlantica</name>
    <dbReference type="NCBI Taxonomy" id="271099"/>
    <lineage>
        <taxon>Bacteria</taxon>
        <taxon>Pseudomonadati</taxon>
        <taxon>Pseudomonadota</taxon>
        <taxon>Gammaproteobacteria</taxon>
        <taxon>Alteromonadales</taxon>
        <taxon>Shewanellaceae</taxon>
        <taxon>Shewanella</taxon>
    </lineage>
</organism>
<dbReference type="SUPFAM" id="SSF53850">
    <property type="entry name" value="Periplasmic binding protein-like II"/>
    <property type="match status" value="1"/>
</dbReference>
<dbReference type="InterPro" id="IPR036388">
    <property type="entry name" value="WH-like_DNA-bd_sf"/>
</dbReference>
<keyword evidence="2" id="KW-0805">Transcription regulation</keyword>
<gene>
    <name evidence="6" type="ORF">EKG39_08850</name>
</gene>
<dbReference type="Proteomes" id="UP000282060">
    <property type="component" value="Unassembled WGS sequence"/>
</dbReference>
<keyword evidence="4" id="KW-0804">Transcription</keyword>
<evidence type="ECO:0000256" key="2">
    <source>
        <dbReference type="ARBA" id="ARBA00023015"/>
    </source>
</evidence>
<protein>
    <submittedName>
        <fullName evidence="6">LysR family transcriptional regulator</fullName>
    </submittedName>
</protein>
<feature type="domain" description="HTH lysR-type" evidence="5">
    <location>
        <begin position="17"/>
        <end position="69"/>
    </location>
</feature>
<evidence type="ECO:0000256" key="3">
    <source>
        <dbReference type="ARBA" id="ARBA00023125"/>
    </source>
</evidence>
<keyword evidence="7" id="KW-1185">Reference proteome</keyword>
<comment type="caution">
    <text evidence="6">The sequence shown here is derived from an EMBL/GenBank/DDBJ whole genome shotgun (WGS) entry which is preliminary data.</text>
</comment>
<dbReference type="InterPro" id="IPR000847">
    <property type="entry name" value="LysR_HTH_N"/>
</dbReference>
<dbReference type="OrthoDB" id="8849678at2"/>
<comment type="similarity">
    <text evidence="1">Belongs to the LysR transcriptional regulatory family.</text>
</comment>
<accession>A0A3S0KQY6</accession>
<evidence type="ECO:0000256" key="4">
    <source>
        <dbReference type="ARBA" id="ARBA00023163"/>
    </source>
</evidence>